<dbReference type="AlphaFoldDB" id="A0A2D4M8K3"/>
<accession>A0A2D4M8K3</accession>
<name>A0A2D4M8K3_9SAUR</name>
<reference evidence="1" key="1">
    <citation type="submission" date="2017-07" db="EMBL/GenBank/DDBJ databases">
        <authorList>
            <person name="Mikheyev A."/>
            <person name="Grau M."/>
        </authorList>
    </citation>
    <scope>NUCLEOTIDE SEQUENCE</scope>
    <source>
        <tissue evidence="1">Venom_gland</tissue>
    </source>
</reference>
<dbReference type="EMBL" id="IACM01072480">
    <property type="protein sequence ID" value="LAB29176.1"/>
    <property type="molecule type" value="Transcribed_RNA"/>
</dbReference>
<protein>
    <submittedName>
        <fullName evidence="1">Uncharacterized protein</fullName>
    </submittedName>
</protein>
<sequence length="103" mass="12353">MKVLDSQFFYTPRYNTVRNWTNAPKIPFREYVHSFTGKEKKKKMQATRRDPFAEPRRAELLLLHACLQDKVCVIHRQRVSFSVEHPVLEGEHVIFREQKIEIL</sequence>
<proteinExistence type="predicted"/>
<evidence type="ECO:0000313" key="1">
    <source>
        <dbReference type="EMBL" id="LAB29176.1"/>
    </source>
</evidence>
<reference evidence="1" key="2">
    <citation type="submission" date="2017-11" db="EMBL/GenBank/DDBJ databases">
        <title>Coralsnake Venomics: Analyses of Venom Gland Transcriptomes and Proteomes of Six Brazilian Taxa.</title>
        <authorList>
            <person name="Aird S.D."/>
            <person name="Jorge da Silva N."/>
            <person name="Qiu L."/>
            <person name="Villar-Briones A."/>
            <person name="Aparecida-Saddi V."/>
            <person name="Campos-Telles M.P."/>
            <person name="Grau M."/>
            <person name="Mikheyev A.S."/>
        </authorList>
    </citation>
    <scope>NUCLEOTIDE SEQUENCE</scope>
    <source>
        <tissue evidence="1">Venom_gland</tissue>
    </source>
</reference>
<organism evidence="1">
    <name type="scientific">Micrurus spixii</name>
    <name type="common">Amazon coral snake</name>
    <dbReference type="NCBI Taxonomy" id="129469"/>
    <lineage>
        <taxon>Eukaryota</taxon>
        <taxon>Metazoa</taxon>
        <taxon>Chordata</taxon>
        <taxon>Craniata</taxon>
        <taxon>Vertebrata</taxon>
        <taxon>Euteleostomi</taxon>
        <taxon>Lepidosauria</taxon>
        <taxon>Squamata</taxon>
        <taxon>Bifurcata</taxon>
        <taxon>Unidentata</taxon>
        <taxon>Episquamata</taxon>
        <taxon>Toxicofera</taxon>
        <taxon>Serpentes</taxon>
        <taxon>Colubroidea</taxon>
        <taxon>Elapidae</taxon>
        <taxon>Elapinae</taxon>
        <taxon>Micrurus</taxon>
    </lineage>
</organism>